<comment type="caution">
    <text evidence="1">The sequence shown here is derived from an EMBL/GenBank/DDBJ whole genome shotgun (WGS) entry which is preliminary data.</text>
</comment>
<evidence type="ECO:0000313" key="2">
    <source>
        <dbReference type="Proteomes" id="UP000789375"/>
    </source>
</evidence>
<evidence type="ECO:0000313" key="1">
    <source>
        <dbReference type="EMBL" id="CAG8599575.1"/>
    </source>
</evidence>
<keyword evidence="2" id="KW-1185">Reference proteome</keyword>
<proteinExistence type="predicted"/>
<dbReference type="EMBL" id="CAJVPP010002427">
    <property type="protein sequence ID" value="CAG8599575.1"/>
    <property type="molecule type" value="Genomic_DNA"/>
</dbReference>
<organism evidence="1 2">
    <name type="scientific">Funneliformis mosseae</name>
    <name type="common">Endomycorrhizal fungus</name>
    <name type="synonym">Glomus mosseae</name>
    <dbReference type="NCBI Taxonomy" id="27381"/>
    <lineage>
        <taxon>Eukaryota</taxon>
        <taxon>Fungi</taxon>
        <taxon>Fungi incertae sedis</taxon>
        <taxon>Mucoromycota</taxon>
        <taxon>Glomeromycotina</taxon>
        <taxon>Glomeromycetes</taxon>
        <taxon>Glomerales</taxon>
        <taxon>Glomeraceae</taxon>
        <taxon>Funneliformis</taxon>
    </lineage>
</organism>
<dbReference type="AlphaFoldDB" id="A0A9N9CDH6"/>
<dbReference type="Proteomes" id="UP000789375">
    <property type="component" value="Unassembled WGS sequence"/>
</dbReference>
<name>A0A9N9CDH6_FUNMO</name>
<protein>
    <submittedName>
        <fullName evidence="1">7703_t:CDS:1</fullName>
    </submittedName>
</protein>
<sequence length="48" mass="5318">MNSVLALLNKDSLAEDFQFDYVALSYLKPHLIAAINSIFENFIGNADA</sequence>
<reference evidence="1" key="1">
    <citation type="submission" date="2021-06" db="EMBL/GenBank/DDBJ databases">
        <authorList>
            <person name="Kallberg Y."/>
            <person name="Tangrot J."/>
            <person name="Rosling A."/>
        </authorList>
    </citation>
    <scope>NUCLEOTIDE SEQUENCE</scope>
    <source>
        <strain evidence="1">87-6 pot B 2015</strain>
    </source>
</reference>
<accession>A0A9N9CDH6</accession>
<gene>
    <name evidence="1" type="ORF">FMOSSE_LOCUS8875</name>
</gene>